<proteinExistence type="predicted"/>
<evidence type="ECO:0000313" key="3">
    <source>
        <dbReference type="Proteomes" id="UP000759131"/>
    </source>
</evidence>
<feature type="non-terminal residue" evidence="2">
    <location>
        <position position="1"/>
    </location>
</feature>
<feature type="compositionally biased region" description="Acidic residues" evidence="1">
    <location>
        <begin position="12"/>
        <end position="26"/>
    </location>
</feature>
<feature type="region of interest" description="Disordered" evidence="1">
    <location>
        <begin position="1"/>
        <end position="81"/>
    </location>
</feature>
<accession>A0A7R9LL86</accession>
<feature type="compositionally biased region" description="Basic and acidic residues" evidence="1">
    <location>
        <begin position="64"/>
        <end position="81"/>
    </location>
</feature>
<dbReference type="EMBL" id="OC882890">
    <property type="protein sequence ID" value="CAD7642996.1"/>
    <property type="molecule type" value="Genomic_DNA"/>
</dbReference>
<feature type="compositionally biased region" description="Basic and acidic residues" evidence="1">
    <location>
        <begin position="27"/>
        <end position="38"/>
    </location>
</feature>
<dbReference type="EMBL" id="CAJPIZ010028315">
    <property type="protein sequence ID" value="CAG2119447.1"/>
    <property type="molecule type" value="Genomic_DNA"/>
</dbReference>
<dbReference type="Proteomes" id="UP000759131">
    <property type="component" value="Unassembled WGS sequence"/>
</dbReference>
<feature type="compositionally biased region" description="Low complexity" evidence="1">
    <location>
        <begin position="1"/>
        <end position="11"/>
    </location>
</feature>
<name>A0A7R9LL86_9ACAR</name>
<dbReference type="OrthoDB" id="445677at2759"/>
<keyword evidence="3" id="KW-1185">Reference proteome</keyword>
<evidence type="ECO:0000256" key="1">
    <source>
        <dbReference type="SAM" id="MobiDB-lite"/>
    </source>
</evidence>
<sequence length="109" mass="12704">MSNNLLNNLFETNEEDSDDDNEDVDYNPDKEVVQRSDESCSEAEDEDYDESDGHKRKHRKHKGRDVDEAKEPEVKEVLSEEAVKQKEDTIWQQFCADLPKSEDKNNLSN</sequence>
<reference evidence="2" key="1">
    <citation type="submission" date="2020-11" db="EMBL/GenBank/DDBJ databases">
        <authorList>
            <person name="Tran Van P."/>
        </authorList>
    </citation>
    <scope>NUCLEOTIDE SEQUENCE</scope>
</reference>
<dbReference type="AlphaFoldDB" id="A0A7R9LL86"/>
<feature type="compositionally biased region" description="Acidic residues" evidence="1">
    <location>
        <begin position="39"/>
        <end position="50"/>
    </location>
</feature>
<evidence type="ECO:0000313" key="2">
    <source>
        <dbReference type="EMBL" id="CAD7642996.1"/>
    </source>
</evidence>
<organism evidence="2">
    <name type="scientific">Medioppia subpectinata</name>
    <dbReference type="NCBI Taxonomy" id="1979941"/>
    <lineage>
        <taxon>Eukaryota</taxon>
        <taxon>Metazoa</taxon>
        <taxon>Ecdysozoa</taxon>
        <taxon>Arthropoda</taxon>
        <taxon>Chelicerata</taxon>
        <taxon>Arachnida</taxon>
        <taxon>Acari</taxon>
        <taxon>Acariformes</taxon>
        <taxon>Sarcoptiformes</taxon>
        <taxon>Oribatida</taxon>
        <taxon>Brachypylina</taxon>
        <taxon>Oppioidea</taxon>
        <taxon>Oppiidae</taxon>
        <taxon>Medioppia</taxon>
    </lineage>
</organism>
<protein>
    <submittedName>
        <fullName evidence="2">Uncharacterized protein</fullName>
    </submittedName>
</protein>
<feature type="compositionally biased region" description="Basic residues" evidence="1">
    <location>
        <begin position="54"/>
        <end position="63"/>
    </location>
</feature>
<gene>
    <name evidence="2" type="ORF">OSB1V03_LOCUS19396</name>
</gene>